<keyword evidence="4 6" id="KW-0998">Cell outer membrane</keyword>
<dbReference type="GO" id="GO:0015920">
    <property type="term" value="P:lipopolysaccharide transport"/>
    <property type="evidence" value="ECO:0007669"/>
    <property type="project" value="TreeGrafter"/>
</dbReference>
<evidence type="ECO:0000256" key="6">
    <source>
        <dbReference type="HAMAP-Rule" id="MF_01186"/>
    </source>
</evidence>
<evidence type="ECO:0000256" key="5">
    <source>
        <dbReference type="ARBA" id="ARBA00023288"/>
    </source>
</evidence>
<sequence>MRHRMKALLLGFAVLATAGCGYHLRGTGAHTMVPNDLKTLTLNSYDPYGPLTRAVRGELRLNDMQIVKDSEAKSRKLPSLRINGASESQQTVSVFLDGTTAEYQLVLDVQATLLTPGKDLFPMDIRVFRSFFDNPLTALAKANEGDIIRQEMREQAAQQLVRRLLAVHAAEESANKNQDGKQAGDTLRKALAAQEVQ</sequence>
<comment type="subcellular location">
    <subcellularLocation>
        <location evidence="6">Cell outer membrane</location>
        <topology evidence="6">Lipid-anchor</topology>
    </subcellularLocation>
</comment>
<dbReference type="PANTHER" id="PTHR38098">
    <property type="entry name" value="LPS-ASSEMBLY LIPOPROTEIN LPTE"/>
    <property type="match status" value="1"/>
</dbReference>
<name>A0AAU7QF11_9GAMM</name>
<dbReference type="GO" id="GO:1990351">
    <property type="term" value="C:transporter complex"/>
    <property type="evidence" value="ECO:0007669"/>
    <property type="project" value="TreeGrafter"/>
</dbReference>
<organism evidence="9">
    <name type="scientific">Acerihabitans sp. KWT182</name>
    <dbReference type="NCBI Taxonomy" id="3157919"/>
    <lineage>
        <taxon>Bacteria</taxon>
        <taxon>Pseudomonadati</taxon>
        <taxon>Pseudomonadota</taxon>
        <taxon>Gammaproteobacteria</taxon>
        <taxon>Enterobacterales</taxon>
        <taxon>Pectobacteriaceae</taxon>
        <taxon>Acerihabitans</taxon>
    </lineage>
</organism>
<keyword evidence="3 6" id="KW-0564">Palmitate</keyword>
<proteinExistence type="inferred from homology"/>
<accession>A0AAU7QF11</accession>
<comment type="subunit">
    <text evidence="6">Component of the lipopolysaccharide transport and assembly complex. Interacts with LptD.</text>
</comment>
<keyword evidence="5 6" id="KW-0449">Lipoprotein</keyword>
<comment type="function">
    <text evidence="6">Together with LptD, is involved in the assembly of lipopolysaccharide (LPS) at the surface of the outer membrane. Required for the proper assembly of LptD. Binds LPS and may serve as the LPS recognition site at the outer membrane.</text>
</comment>
<comment type="similarity">
    <text evidence="6">Belongs to the LptE lipoprotein family.</text>
</comment>
<dbReference type="NCBIfam" id="NF008062">
    <property type="entry name" value="PRK10796.1"/>
    <property type="match status" value="1"/>
</dbReference>
<evidence type="ECO:0000256" key="4">
    <source>
        <dbReference type="ARBA" id="ARBA00023237"/>
    </source>
</evidence>
<dbReference type="AlphaFoldDB" id="A0AAU7QF11"/>
<evidence type="ECO:0000256" key="3">
    <source>
        <dbReference type="ARBA" id="ARBA00023139"/>
    </source>
</evidence>
<dbReference type="GO" id="GO:0043165">
    <property type="term" value="P:Gram-negative-bacterium-type cell outer membrane assembly"/>
    <property type="evidence" value="ECO:0007669"/>
    <property type="project" value="UniProtKB-UniRule"/>
</dbReference>
<dbReference type="PANTHER" id="PTHR38098:SF1">
    <property type="entry name" value="LPS-ASSEMBLY LIPOPROTEIN LPTE"/>
    <property type="match status" value="1"/>
</dbReference>
<keyword evidence="2 6" id="KW-0472">Membrane</keyword>
<evidence type="ECO:0000256" key="1">
    <source>
        <dbReference type="ARBA" id="ARBA00022729"/>
    </source>
</evidence>
<feature type="signal peptide" evidence="8">
    <location>
        <begin position="1"/>
        <end position="18"/>
    </location>
</feature>
<dbReference type="HAMAP" id="MF_01186">
    <property type="entry name" value="LPS_assembly_LptE"/>
    <property type="match status" value="1"/>
</dbReference>
<feature type="chain" id="PRO_5043829138" description="LPS-assembly lipoprotein LptE" evidence="8">
    <location>
        <begin position="19"/>
        <end position="197"/>
    </location>
</feature>
<dbReference type="GO" id="GO:0001530">
    <property type="term" value="F:lipopolysaccharide binding"/>
    <property type="evidence" value="ECO:0007669"/>
    <property type="project" value="TreeGrafter"/>
</dbReference>
<evidence type="ECO:0000313" key="9">
    <source>
        <dbReference type="EMBL" id="XBS70926.1"/>
    </source>
</evidence>
<dbReference type="Gene3D" id="3.30.160.150">
    <property type="entry name" value="Lipoprotein like domain"/>
    <property type="match status" value="1"/>
</dbReference>
<dbReference type="InterPro" id="IPR007485">
    <property type="entry name" value="LPS_assembly_LptE"/>
</dbReference>
<dbReference type="Pfam" id="PF04390">
    <property type="entry name" value="LptE"/>
    <property type="match status" value="1"/>
</dbReference>
<evidence type="ECO:0000256" key="8">
    <source>
        <dbReference type="SAM" id="SignalP"/>
    </source>
</evidence>
<feature type="region of interest" description="Disordered" evidence="7">
    <location>
        <begin position="172"/>
        <end position="197"/>
    </location>
</feature>
<reference evidence="9" key="1">
    <citation type="submission" date="2024-06" db="EMBL/GenBank/DDBJ databases">
        <authorList>
            <person name="Coelho C."/>
            <person name="Bento M."/>
            <person name="Garcia E."/>
            <person name="Camelo A."/>
            <person name="Brandao I."/>
            <person name="Espirito Santo C."/>
            <person name="Trovao J."/>
            <person name="Verissimo A."/>
            <person name="Costa J."/>
            <person name="Tiago I."/>
        </authorList>
    </citation>
    <scope>NUCLEOTIDE SEQUENCE</scope>
    <source>
        <strain evidence="9">KWT182</strain>
    </source>
</reference>
<gene>
    <name evidence="6 9" type="primary">lptE</name>
    <name evidence="9" type="ORF">ABK905_07685</name>
</gene>
<keyword evidence="1 6" id="KW-0732">Signal</keyword>
<evidence type="ECO:0000256" key="7">
    <source>
        <dbReference type="SAM" id="MobiDB-lite"/>
    </source>
</evidence>
<protein>
    <recommendedName>
        <fullName evidence="6">LPS-assembly lipoprotein LptE</fullName>
    </recommendedName>
</protein>
<dbReference type="GO" id="GO:0009279">
    <property type="term" value="C:cell outer membrane"/>
    <property type="evidence" value="ECO:0007669"/>
    <property type="project" value="UniProtKB-SubCell"/>
</dbReference>
<dbReference type="PROSITE" id="PS51257">
    <property type="entry name" value="PROKAR_LIPOPROTEIN"/>
    <property type="match status" value="1"/>
</dbReference>
<evidence type="ECO:0000256" key="2">
    <source>
        <dbReference type="ARBA" id="ARBA00023136"/>
    </source>
</evidence>
<dbReference type="EMBL" id="CP157947">
    <property type="protein sequence ID" value="XBS70926.1"/>
    <property type="molecule type" value="Genomic_DNA"/>
</dbReference>